<gene>
    <name evidence="3" type="ORF">AB0E61_08535</name>
</gene>
<sequence>MKQQSTPSRQDSAPEDRVAAHPVGGAPDGPDALDVEEAEEALVTHYPRLVRLAYLVLPHGGGRGRRVRAAHAVTQRALPRRRTATESLPLPGPRGPLEADGLGYAVLRIRVVREALAVAGGRWRRPGPLPQVWGVRLAPRSGGAAESALDRELAELSAAGRAAYVLRELERLPSAEVLRTLAAAGVRDPEVAAVEAEEVAAPGVVRGRSLLESPEFDACALQARPTDLIRRRQHGRALLAAGVAVVVCGALLGLPGQGWGPQGAAAPPYAENAAARAALDPARLAVSSPTAWKSAAREDFAAWPARGDRVGDKALLRRALAVWARPGPRVKVAATPGTASGPAAGPAQLLFAGTVDHAAVVLFHDGQRLVRYAEAADGSTDAGAALDFARADGAQGASAAALAVGRTARNVRYLTAPWASSVRLVDLLKPDAPGERLAVDAQGLTAPAPSPGPSGGCDSWPALRTDGALLTDLGETTPARLTYGTPQAPGAVDGPEGRTAWARTACQLPALRGLGVQSVNAWPFARQTLPGGSGTVSWLCARAETWRGPGSRTLSVFQPPAPSGQPYATGAVTAAAEGGTACGPRAPRVLAGVLWKSGGGAWWLLAAGSREVTSIAATGGVQGGAAGRLLSLRVPAGSHAQLAGRLSNGARIDGLG</sequence>
<dbReference type="RefSeq" id="WP_051739448.1">
    <property type="nucleotide sequence ID" value="NZ_JBEZVI010000005.1"/>
</dbReference>
<evidence type="ECO:0000256" key="1">
    <source>
        <dbReference type="SAM" id="MobiDB-lite"/>
    </source>
</evidence>
<proteinExistence type="predicted"/>
<keyword evidence="4" id="KW-1185">Reference proteome</keyword>
<protein>
    <recommendedName>
        <fullName evidence="5">DNA-directed RNA polymerase specialized sigma24 family protein</fullName>
    </recommendedName>
</protein>
<keyword evidence="2" id="KW-1133">Transmembrane helix</keyword>
<evidence type="ECO:0000256" key="2">
    <source>
        <dbReference type="SAM" id="Phobius"/>
    </source>
</evidence>
<comment type="caution">
    <text evidence="3">The sequence shown here is derived from an EMBL/GenBank/DDBJ whole genome shotgun (WGS) entry which is preliminary data.</text>
</comment>
<dbReference type="EMBL" id="JBEZVI010000005">
    <property type="protein sequence ID" value="MEU3710137.1"/>
    <property type="molecule type" value="Genomic_DNA"/>
</dbReference>
<feature type="transmembrane region" description="Helical" evidence="2">
    <location>
        <begin position="237"/>
        <end position="254"/>
    </location>
</feature>
<dbReference type="Proteomes" id="UP001550853">
    <property type="component" value="Unassembled WGS sequence"/>
</dbReference>
<accession>A0ABV2YWM4</accession>
<organism evidence="3 4">
    <name type="scientific">Streptomyces catenulae</name>
    <dbReference type="NCBI Taxonomy" id="66875"/>
    <lineage>
        <taxon>Bacteria</taxon>
        <taxon>Bacillati</taxon>
        <taxon>Actinomycetota</taxon>
        <taxon>Actinomycetes</taxon>
        <taxon>Kitasatosporales</taxon>
        <taxon>Streptomycetaceae</taxon>
        <taxon>Streptomyces</taxon>
    </lineage>
</organism>
<evidence type="ECO:0000313" key="3">
    <source>
        <dbReference type="EMBL" id="MEU3710137.1"/>
    </source>
</evidence>
<evidence type="ECO:0008006" key="5">
    <source>
        <dbReference type="Google" id="ProtNLM"/>
    </source>
</evidence>
<keyword evidence="2" id="KW-0472">Membrane</keyword>
<keyword evidence="2" id="KW-0812">Transmembrane</keyword>
<evidence type="ECO:0000313" key="4">
    <source>
        <dbReference type="Proteomes" id="UP001550853"/>
    </source>
</evidence>
<reference evidence="3 4" key="1">
    <citation type="submission" date="2024-06" db="EMBL/GenBank/DDBJ databases">
        <title>The Natural Products Discovery Center: Release of the First 8490 Sequenced Strains for Exploring Actinobacteria Biosynthetic Diversity.</title>
        <authorList>
            <person name="Kalkreuter E."/>
            <person name="Kautsar S.A."/>
            <person name="Yang D."/>
            <person name="Bader C.D."/>
            <person name="Teijaro C.N."/>
            <person name="Fluegel L."/>
            <person name="Davis C.M."/>
            <person name="Simpson J.R."/>
            <person name="Lauterbach L."/>
            <person name="Steele A.D."/>
            <person name="Gui C."/>
            <person name="Meng S."/>
            <person name="Li G."/>
            <person name="Viehrig K."/>
            <person name="Ye F."/>
            <person name="Su P."/>
            <person name="Kiefer A.F."/>
            <person name="Nichols A."/>
            <person name="Cepeda A.J."/>
            <person name="Yan W."/>
            <person name="Fan B."/>
            <person name="Jiang Y."/>
            <person name="Adhikari A."/>
            <person name="Zheng C.-J."/>
            <person name="Schuster L."/>
            <person name="Cowan T.M."/>
            <person name="Smanski M.J."/>
            <person name="Chevrette M.G."/>
            <person name="De Carvalho L.P.S."/>
            <person name="Shen B."/>
        </authorList>
    </citation>
    <scope>NUCLEOTIDE SEQUENCE [LARGE SCALE GENOMIC DNA]</scope>
    <source>
        <strain evidence="3 4">NPDC033039</strain>
    </source>
</reference>
<feature type="compositionally biased region" description="Polar residues" evidence="1">
    <location>
        <begin position="1"/>
        <end position="11"/>
    </location>
</feature>
<feature type="region of interest" description="Disordered" evidence="1">
    <location>
        <begin position="1"/>
        <end position="32"/>
    </location>
</feature>
<name>A0ABV2YWM4_9ACTN</name>